<accession>A0ABU9AVH6</accession>
<evidence type="ECO:0000313" key="2">
    <source>
        <dbReference type="EMBL" id="MEK7951578.1"/>
    </source>
</evidence>
<feature type="transmembrane region" description="Helical" evidence="1">
    <location>
        <begin position="115"/>
        <end position="137"/>
    </location>
</feature>
<sequence length="151" mass="17097">MPRPFHRSITFWSGILVIAFIGWAWWSSTRVSTFCQYQCFELSNTHGGTEINSIYSSGGFYMSTSRTLTGLPSPALPAPFILRGTGSPTTPIPDRKAVSYRDHLELLMHRRSPEAWIAFIPHWLTLLAFTALWTTLLHRRSKRIAKSTAIA</sequence>
<gene>
    <name evidence="2" type="ORF">WKV53_13765</name>
</gene>
<keyword evidence="3" id="KW-1185">Reference proteome</keyword>
<evidence type="ECO:0008006" key="4">
    <source>
        <dbReference type="Google" id="ProtNLM"/>
    </source>
</evidence>
<keyword evidence="1" id="KW-0472">Membrane</keyword>
<feature type="transmembrane region" description="Helical" evidence="1">
    <location>
        <begin position="9"/>
        <end position="26"/>
    </location>
</feature>
<comment type="caution">
    <text evidence="2">The sequence shown here is derived from an EMBL/GenBank/DDBJ whole genome shotgun (WGS) entry which is preliminary data.</text>
</comment>
<dbReference type="EMBL" id="JBBUKT010000005">
    <property type="protein sequence ID" value="MEK7951578.1"/>
    <property type="molecule type" value="Genomic_DNA"/>
</dbReference>
<evidence type="ECO:0000256" key="1">
    <source>
        <dbReference type="SAM" id="Phobius"/>
    </source>
</evidence>
<name>A0ABU9AVH6_9BACT</name>
<dbReference type="Proteomes" id="UP001371305">
    <property type="component" value="Unassembled WGS sequence"/>
</dbReference>
<protein>
    <recommendedName>
        <fullName evidence="4">Cytochrome c-type biogenesis protein CcmF C-terminal domain-containing protein</fullName>
    </recommendedName>
</protein>
<dbReference type="RefSeq" id="WP_341405200.1">
    <property type="nucleotide sequence ID" value="NZ_JBBUKT010000005.1"/>
</dbReference>
<reference evidence="2 3" key="1">
    <citation type="submission" date="2024-04" db="EMBL/GenBank/DDBJ databases">
        <title>Luteolibacter sp. isolated from soil.</title>
        <authorList>
            <person name="An J."/>
        </authorList>
    </citation>
    <scope>NUCLEOTIDE SEQUENCE [LARGE SCALE GENOMIC DNA]</scope>
    <source>
        <strain evidence="2 3">Y139</strain>
    </source>
</reference>
<keyword evidence="1" id="KW-1133">Transmembrane helix</keyword>
<organism evidence="2 3">
    <name type="scientific">Luteolibacter soli</name>
    <dbReference type="NCBI Taxonomy" id="3135280"/>
    <lineage>
        <taxon>Bacteria</taxon>
        <taxon>Pseudomonadati</taxon>
        <taxon>Verrucomicrobiota</taxon>
        <taxon>Verrucomicrobiia</taxon>
        <taxon>Verrucomicrobiales</taxon>
        <taxon>Verrucomicrobiaceae</taxon>
        <taxon>Luteolibacter</taxon>
    </lineage>
</organism>
<evidence type="ECO:0000313" key="3">
    <source>
        <dbReference type="Proteomes" id="UP001371305"/>
    </source>
</evidence>
<keyword evidence="1" id="KW-0812">Transmembrane</keyword>
<proteinExistence type="predicted"/>